<organism evidence="14 15">
    <name type="scientific">Syntrophotalea acetylenica</name>
    <name type="common">Pelobacter acetylenicus</name>
    <dbReference type="NCBI Taxonomy" id="29542"/>
    <lineage>
        <taxon>Bacteria</taxon>
        <taxon>Pseudomonadati</taxon>
        <taxon>Thermodesulfobacteriota</taxon>
        <taxon>Desulfuromonadia</taxon>
        <taxon>Desulfuromonadales</taxon>
        <taxon>Syntrophotaleaceae</taxon>
        <taxon>Syntrophotalea</taxon>
    </lineage>
</organism>
<dbReference type="AlphaFoldDB" id="A0A1L3GFF8"/>
<dbReference type="PANTHER" id="PTHR43221:SF1">
    <property type="entry name" value="PROTEASE HTPX"/>
    <property type="match status" value="1"/>
</dbReference>
<keyword evidence="10 12" id="KW-0482">Metalloprotease</keyword>
<feature type="transmembrane region" description="Helical" evidence="12">
    <location>
        <begin position="177"/>
        <end position="197"/>
    </location>
</feature>
<evidence type="ECO:0000256" key="7">
    <source>
        <dbReference type="ARBA" id="ARBA00022801"/>
    </source>
</evidence>
<evidence type="ECO:0000256" key="11">
    <source>
        <dbReference type="ARBA" id="ARBA00023136"/>
    </source>
</evidence>
<gene>
    <name evidence="12" type="primary">htpX</name>
    <name evidence="14" type="ORF">A7E75_05900</name>
</gene>
<keyword evidence="8 12" id="KW-0862">Zinc</keyword>
<evidence type="ECO:0000259" key="13">
    <source>
        <dbReference type="Pfam" id="PF01435"/>
    </source>
</evidence>
<feature type="transmembrane region" description="Helical" evidence="12">
    <location>
        <begin position="137"/>
        <end position="157"/>
    </location>
</feature>
<keyword evidence="11 12" id="KW-0472">Membrane</keyword>
<name>A0A1L3GFF8_SYNAC</name>
<dbReference type="Proteomes" id="UP000182264">
    <property type="component" value="Chromosome"/>
</dbReference>
<dbReference type="InterPro" id="IPR001915">
    <property type="entry name" value="Peptidase_M48"/>
</dbReference>
<evidence type="ECO:0000256" key="10">
    <source>
        <dbReference type="ARBA" id="ARBA00023049"/>
    </source>
</evidence>
<reference evidence="14 15" key="1">
    <citation type="journal article" date="2017" name="Genome Announc.">
        <title>Complete Genome Sequences of Two Acetylene-Fermenting Pelobacter acetylenicus Strains.</title>
        <authorList>
            <person name="Sutton J.M."/>
            <person name="Baesman S.M."/>
            <person name="Fierst J.L."/>
            <person name="Poret-Peterson A.T."/>
            <person name="Oremland R.S."/>
            <person name="Dunlap D.S."/>
            <person name="Akob D.M."/>
        </authorList>
    </citation>
    <scope>NUCLEOTIDE SEQUENCE [LARGE SCALE GENOMIC DNA]</scope>
    <source>
        <strain evidence="14 15">DSM 3247</strain>
    </source>
</reference>
<comment type="subcellular location">
    <subcellularLocation>
        <location evidence="1 12">Cell membrane</location>
        <topology evidence="1 12">Multi-pass membrane protein</topology>
    </subcellularLocation>
</comment>
<accession>A0A1L3GFF8</accession>
<dbReference type="InterPro" id="IPR022919">
    <property type="entry name" value="Pept_M48_protease_HtpX"/>
</dbReference>
<dbReference type="EC" id="3.4.24.-" evidence="12"/>
<evidence type="ECO:0000256" key="8">
    <source>
        <dbReference type="ARBA" id="ARBA00022833"/>
    </source>
</evidence>
<feature type="domain" description="Peptidase M48" evidence="13">
    <location>
        <begin position="66"/>
        <end position="276"/>
    </location>
</feature>
<keyword evidence="4 12" id="KW-0645">Protease</keyword>
<feature type="binding site" evidence="12">
    <location>
        <position position="131"/>
    </location>
    <ligand>
        <name>Zn(2+)</name>
        <dbReference type="ChEBI" id="CHEBI:29105"/>
        <note>catalytic</note>
    </ligand>
</feature>
<keyword evidence="9 12" id="KW-1133">Transmembrane helix</keyword>
<dbReference type="RefSeq" id="WP_072286452.1">
    <property type="nucleotide sequence ID" value="NZ_CP015455.1"/>
</dbReference>
<feature type="binding site" evidence="12">
    <location>
        <position position="127"/>
    </location>
    <ligand>
        <name>Zn(2+)</name>
        <dbReference type="ChEBI" id="CHEBI:29105"/>
        <note>catalytic</note>
    </ligand>
</feature>
<evidence type="ECO:0000256" key="2">
    <source>
        <dbReference type="ARBA" id="ARBA00009779"/>
    </source>
</evidence>
<evidence type="ECO:0000256" key="5">
    <source>
        <dbReference type="ARBA" id="ARBA00022692"/>
    </source>
</evidence>
<evidence type="ECO:0000256" key="6">
    <source>
        <dbReference type="ARBA" id="ARBA00022723"/>
    </source>
</evidence>
<dbReference type="InterPro" id="IPR050083">
    <property type="entry name" value="HtpX_protease"/>
</dbReference>
<dbReference type="CDD" id="cd07336">
    <property type="entry name" value="M48B_HtpX_like"/>
    <property type="match status" value="1"/>
</dbReference>
<dbReference type="KEGG" id="pace:A6070_14540"/>
<dbReference type="NCBIfam" id="NF002826">
    <property type="entry name" value="PRK03001.1"/>
    <property type="match status" value="1"/>
</dbReference>
<keyword evidence="6 12" id="KW-0479">Metal-binding</keyword>
<evidence type="ECO:0000256" key="12">
    <source>
        <dbReference type="HAMAP-Rule" id="MF_00188"/>
    </source>
</evidence>
<keyword evidence="5 12" id="KW-0812">Transmembrane</keyword>
<evidence type="ECO:0000256" key="1">
    <source>
        <dbReference type="ARBA" id="ARBA00004651"/>
    </source>
</evidence>
<dbReference type="GO" id="GO:0008270">
    <property type="term" value="F:zinc ion binding"/>
    <property type="evidence" value="ECO:0007669"/>
    <property type="project" value="UniProtKB-UniRule"/>
</dbReference>
<feature type="binding site" evidence="12">
    <location>
        <position position="202"/>
    </location>
    <ligand>
        <name>Zn(2+)</name>
        <dbReference type="ChEBI" id="CHEBI:29105"/>
        <note>catalytic</note>
    </ligand>
</feature>
<evidence type="ECO:0000256" key="9">
    <source>
        <dbReference type="ARBA" id="ARBA00022989"/>
    </source>
</evidence>
<evidence type="ECO:0000313" key="14">
    <source>
        <dbReference type="EMBL" id="APG24610.1"/>
    </source>
</evidence>
<comment type="similarity">
    <text evidence="2 12">Belongs to the peptidase M48B family.</text>
</comment>
<dbReference type="HAMAP" id="MF_00188">
    <property type="entry name" value="Pept_M48_protease_HtpX"/>
    <property type="match status" value="1"/>
</dbReference>
<evidence type="ECO:0000256" key="4">
    <source>
        <dbReference type="ARBA" id="ARBA00022670"/>
    </source>
</evidence>
<dbReference type="EMBL" id="CP015518">
    <property type="protein sequence ID" value="APG24610.1"/>
    <property type="molecule type" value="Genomic_DNA"/>
</dbReference>
<keyword evidence="3 12" id="KW-1003">Cell membrane</keyword>
<comment type="cofactor">
    <cofactor evidence="12">
        <name>Zn(2+)</name>
        <dbReference type="ChEBI" id="CHEBI:29105"/>
    </cofactor>
    <text evidence="12">Binds 1 zinc ion per subunit.</text>
</comment>
<feature type="active site" evidence="12">
    <location>
        <position position="128"/>
    </location>
</feature>
<dbReference type="PANTHER" id="PTHR43221">
    <property type="entry name" value="PROTEASE HTPX"/>
    <property type="match status" value="1"/>
</dbReference>
<dbReference type="GO" id="GO:0004222">
    <property type="term" value="F:metalloendopeptidase activity"/>
    <property type="evidence" value="ECO:0007669"/>
    <property type="project" value="UniProtKB-UniRule"/>
</dbReference>
<dbReference type="GO" id="GO:0005886">
    <property type="term" value="C:plasma membrane"/>
    <property type="evidence" value="ECO:0007669"/>
    <property type="project" value="UniProtKB-SubCell"/>
</dbReference>
<dbReference type="Gene3D" id="3.30.2010.10">
    <property type="entry name" value="Metalloproteases ('zincins'), catalytic domain"/>
    <property type="match status" value="1"/>
</dbReference>
<dbReference type="STRING" id="29542.A6070_14540"/>
<feature type="transmembrane region" description="Helical" evidence="12">
    <location>
        <begin position="30"/>
        <end position="47"/>
    </location>
</feature>
<evidence type="ECO:0000313" key="15">
    <source>
        <dbReference type="Proteomes" id="UP000182264"/>
    </source>
</evidence>
<proteinExistence type="inferred from homology"/>
<evidence type="ECO:0000256" key="3">
    <source>
        <dbReference type="ARBA" id="ARBA00022475"/>
    </source>
</evidence>
<dbReference type="GO" id="GO:0006508">
    <property type="term" value="P:proteolysis"/>
    <property type="evidence" value="ECO:0007669"/>
    <property type="project" value="UniProtKB-KW"/>
</dbReference>
<protein>
    <recommendedName>
        <fullName evidence="12">Protease HtpX homolog</fullName>
        <ecNumber evidence="12">3.4.24.-</ecNumber>
    </recommendedName>
</protein>
<keyword evidence="15" id="KW-1185">Reference proteome</keyword>
<dbReference type="OrthoDB" id="15218at2"/>
<sequence length="279" mass="30161">MNILRTVLLMTVLTLLLVWAGGMMGGRGGALIALVLAAVMNLGSYWFSDKIVIAMYRGREVNSGPLYHVVQELCVRNGLPMPKVYILPQATPNAFATGRNPQHAAVAATEGILQILSREELMGVMAHEMSHVRHRDILIGSIAATIAGAISYLAHMAQWAALFGGFGGRDDDNGNPLGLLLLIIFAPLAAMLVQMAISRSREYAADRGGAALCGTPHYLASALLKLEMANSRAPMPRVNEATAHMFIVNPLRGDGLKSLFSTHPPVEERIRRLENMVMP</sequence>
<dbReference type="Pfam" id="PF01435">
    <property type="entry name" value="Peptidase_M48"/>
    <property type="match status" value="1"/>
</dbReference>
<keyword evidence="7 12" id="KW-0378">Hydrolase</keyword>